<keyword evidence="1" id="KW-1133">Transmembrane helix</keyword>
<organism evidence="3 4">
    <name type="scientific">Aminivibrio pyruvatiphilus</name>
    <dbReference type="NCBI Taxonomy" id="1005740"/>
    <lineage>
        <taxon>Bacteria</taxon>
        <taxon>Thermotogati</taxon>
        <taxon>Synergistota</taxon>
        <taxon>Synergistia</taxon>
        <taxon>Synergistales</taxon>
        <taxon>Aminobacteriaceae</taxon>
        <taxon>Aminivibrio</taxon>
    </lineage>
</organism>
<protein>
    <submittedName>
        <fullName evidence="3">Phosphatidylglycerophosphatase A</fullName>
    </submittedName>
</protein>
<dbReference type="PIRSF" id="PIRSF006162">
    <property type="entry name" value="PgpA"/>
    <property type="match status" value="1"/>
</dbReference>
<dbReference type="GO" id="GO:0008962">
    <property type="term" value="F:phosphatidylglycerophosphatase activity"/>
    <property type="evidence" value="ECO:0007669"/>
    <property type="project" value="InterPro"/>
</dbReference>
<keyword evidence="1" id="KW-0812">Transmembrane</keyword>
<sequence>MPLNTTFLRKLPGNKDFFWCAATLCGLGFFTAMPGTVGSVAAFFVFALYPIPLAGLLAVVVLGVWASHQYSLREGKTDPGEVIIDEVAGTWIAMYGLPSGFFLPALFLFRIFDILKPFPVNAAEKLPGGWGIMADDIVAGILVNIILSVIRWLYFGGGWSFLF</sequence>
<keyword evidence="1" id="KW-0472">Membrane</keyword>
<dbReference type="InterPro" id="IPR026037">
    <property type="entry name" value="PgpA"/>
</dbReference>
<evidence type="ECO:0000259" key="2">
    <source>
        <dbReference type="Pfam" id="PF04608"/>
    </source>
</evidence>
<comment type="caution">
    <text evidence="3">The sequence shown here is derived from an EMBL/GenBank/DDBJ whole genome shotgun (WGS) entry which is preliminary data.</text>
</comment>
<feature type="transmembrane region" description="Helical" evidence="1">
    <location>
        <begin position="17"/>
        <end position="37"/>
    </location>
</feature>
<evidence type="ECO:0000256" key="1">
    <source>
        <dbReference type="SAM" id="Phobius"/>
    </source>
</evidence>
<feature type="transmembrane region" description="Helical" evidence="1">
    <location>
        <begin position="132"/>
        <end position="154"/>
    </location>
</feature>
<dbReference type="EMBL" id="SORI01000011">
    <property type="protein sequence ID" value="TDY59732.1"/>
    <property type="molecule type" value="Genomic_DNA"/>
</dbReference>
<gene>
    <name evidence="3" type="ORF">C8D99_11166</name>
</gene>
<reference evidence="3 4" key="1">
    <citation type="submission" date="2019-03" db="EMBL/GenBank/DDBJ databases">
        <title>Genomic Encyclopedia of Type Strains, Phase IV (KMG-IV): sequencing the most valuable type-strain genomes for metagenomic binning, comparative biology and taxonomic classification.</title>
        <authorList>
            <person name="Goeker M."/>
        </authorList>
    </citation>
    <scope>NUCLEOTIDE SEQUENCE [LARGE SCALE GENOMIC DNA]</scope>
    <source>
        <strain evidence="3 4">DSM 25964</strain>
    </source>
</reference>
<dbReference type="Proteomes" id="UP000295066">
    <property type="component" value="Unassembled WGS sequence"/>
</dbReference>
<dbReference type="InterPro" id="IPR036681">
    <property type="entry name" value="PgpA-like_sf"/>
</dbReference>
<evidence type="ECO:0000313" key="4">
    <source>
        <dbReference type="Proteomes" id="UP000295066"/>
    </source>
</evidence>
<feature type="transmembrane region" description="Helical" evidence="1">
    <location>
        <begin position="43"/>
        <end position="66"/>
    </location>
</feature>
<dbReference type="SUPFAM" id="SSF101307">
    <property type="entry name" value="YutG-like"/>
    <property type="match status" value="1"/>
</dbReference>
<dbReference type="AlphaFoldDB" id="A0A4R8M658"/>
<dbReference type="CDD" id="cd06971">
    <property type="entry name" value="PgpA"/>
    <property type="match status" value="1"/>
</dbReference>
<name>A0A4R8M658_9BACT</name>
<dbReference type="GO" id="GO:0006629">
    <property type="term" value="P:lipid metabolic process"/>
    <property type="evidence" value="ECO:0007669"/>
    <property type="project" value="InterPro"/>
</dbReference>
<evidence type="ECO:0000313" key="3">
    <source>
        <dbReference type="EMBL" id="TDY59732.1"/>
    </source>
</evidence>
<keyword evidence="4" id="KW-1185">Reference proteome</keyword>
<proteinExistence type="predicted"/>
<dbReference type="PANTHER" id="PTHR36305">
    <property type="entry name" value="PHOSPHATIDYLGLYCEROPHOSPHATASE A"/>
    <property type="match status" value="1"/>
</dbReference>
<feature type="domain" description="YutG/PgpA" evidence="2">
    <location>
        <begin position="22"/>
        <end position="150"/>
    </location>
</feature>
<dbReference type="InterPro" id="IPR007686">
    <property type="entry name" value="YutG/PgpA"/>
</dbReference>
<dbReference type="PANTHER" id="PTHR36305:SF1">
    <property type="entry name" value="PHOSPHATIDYLGLYCEROPHOSPHATASE A"/>
    <property type="match status" value="1"/>
</dbReference>
<dbReference type="OrthoDB" id="9804091at2"/>
<accession>A0A4R8M658</accession>
<dbReference type="Pfam" id="PF04608">
    <property type="entry name" value="PgpA"/>
    <property type="match status" value="1"/>
</dbReference>
<dbReference type="RefSeq" id="WP_133957882.1">
    <property type="nucleotide sequence ID" value="NZ_SORI01000011.1"/>
</dbReference>
<feature type="transmembrane region" description="Helical" evidence="1">
    <location>
        <begin position="87"/>
        <end position="112"/>
    </location>
</feature>